<dbReference type="Proteomes" id="UP001598448">
    <property type="component" value="Unassembled WGS sequence"/>
</dbReference>
<evidence type="ECO:0000256" key="1">
    <source>
        <dbReference type="SAM" id="MobiDB-lite"/>
    </source>
</evidence>
<accession>A0ABW6FD42</accession>
<protein>
    <recommendedName>
        <fullName evidence="5">Tat pathway signal sequence domain protein</fullName>
    </recommendedName>
</protein>
<feature type="region of interest" description="Disordered" evidence="1">
    <location>
        <begin position="77"/>
        <end position="100"/>
    </location>
</feature>
<dbReference type="RefSeq" id="WP_386707076.1">
    <property type="nucleotide sequence ID" value="NZ_JBHXIJ010000003.1"/>
</dbReference>
<sequence>MDTSLWTHRRTSAKKALGGVAAAAACVLLMNAPAAQAVEPDPVAIQEALARVAATGVMTDADRATIQTDPELAQSVIDPELTEVTDTSGGTPGSPALPGKTSCTHADRYIVYRSTLGFKTAEWHMRVNWCYNGRTVSSVTREAYIANYDKATIRYKGEIKNSLQYRPGNVNARAVMQGHLEQCVIKYGCYANYYPYQDFTVGNNGSYQLIQRK</sequence>
<proteinExistence type="predicted"/>
<keyword evidence="4" id="KW-1185">Reference proteome</keyword>
<evidence type="ECO:0000256" key="2">
    <source>
        <dbReference type="SAM" id="SignalP"/>
    </source>
</evidence>
<dbReference type="EMBL" id="JBHXIJ010000003">
    <property type="protein sequence ID" value="MFD5097550.1"/>
    <property type="molecule type" value="Genomic_DNA"/>
</dbReference>
<evidence type="ECO:0000313" key="3">
    <source>
        <dbReference type="EMBL" id="MFD5097550.1"/>
    </source>
</evidence>
<evidence type="ECO:0000313" key="4">
    <source>
        <dbReference type="Proteomes" id="UP001598448"/>
    </source>
</evidence>
<name>A0ABW6FD42_9ACTN</name>
<feature type="chain" id="PRO_5046716147" description="Tat pathway signal sequence domain protein" evidence="2">
    <location>
        <begin position="38"/>
        <end position="213"/>
    </location>
</feature>
<reference evidence="3 4" key="1">
    <citation type="submission" date="2024-09" db="EMBL/GenBank/DDBJ databases">
        <title>The Natural Products Discovery Center: Release of the First 8490 Sequenced Strains for Exploring Actinobacteria Biosynthetic Diversity.</title>
        <authorList>
            <person name="Kalkreuter E."/>
            <person name="Kautsar S.A."/>
            <person name="Yang D."/>
            <person name="Bader C.D."/>
            <person name="Teijaro C.N."/>
            <person name="Fluegel L."/>
            <person name="Davis C.M."/>
            <person name="Simpson J.R."/>
            <person name="Lauterbach L."/>
            <person name="Steele A.D."/>
            <person name="Gui C."/>
            <person name="Meng S."/>
            <person name="Li G."/>
            <person name="Viehrig K."/>
            <person name="Ye F."/>
            <person name="Su P."/>
            <person name="Kiefer A.F."/>
            <person name="Nichols A."/>
            <person name="Cepeda A.J."/>
            <person name="Yan W."/>
            <person name="Fan B."/>
            <person name="Jiang Y."/>
            <person name="Adhikari A."/>
            <person name="Zheng C.-J."/>
            <person name="Schuster L."/>
            <person name="Cowan T.M."/>
            <person name="Smanski M.J."/>
            <person name="Chevrette M.G."/>
            <person name="De Carvalho L.P.S."/>
            <person name="Shen B."/>
        </authorList>
    </citation>
    <scope>NUCLEOTIDE SEQUENCE [LARGE SCALE GENOMIC DNA]</scope>
    <source>
        <strain evidence="3 4">NPDC058348</strain>
    </source>
</reference>
<organism evidence="3 4">
    <name type="scientific">Streptomyces albidochromogenes</name>
    <dbReference type="NCBI Taxonomy" id="329524"/>
    <lineage>
        <taxon>Bacteria</taxon>
        <taxon>Bacillati</taxon>
        <taxon>Actinomycetota</taxon>
        <taxon>Actinomycetes</taxon>
        <taxon>Kitasatosporales</taxon>
        <taxon>Streptomycetaceae</taxon>
        <taxon>Streptomyces</taxon>
    </lineage>
</organism>
<feature type="signal peptide" evidence="2">
    <location>
        <begin position="1"/>
        <end position="37"/>
    </location>
</feature>
<keyword evidence="2" id="KW-0732">Signal</keyword>
<gene>
    <name evidence="3" type="ORF">ACFWJN_00970</name>
</gene>
<evidence type="ECO:0008006" key="5">
    <source>
        <dbReference type="Google" id="ProtNLM"/>
    </source>
</evidence>
<comment type="caution">
    <text evidence="3">The sequence shown here is derived from an EMBL/GenBank/DDBJ whole genome shotgun (WGS) entry which is preliminary data.</text>
</comment>